<keyword evidence="2" id="KW-0602">Photosynthesis</keyword>
<evidence type="ECO:0000256" key="3">
    <source>
        <dbReference type="ARBA" id="ARBA00022640"/>
    </source>
</evidence>
<dbReference type="Pfam" id="PF05368">
    <property type="entry name" value="NmrA"/>
    <property type="match status" value="1"/>
</dbReference>
<dbReference type="SUPFAM" id="SSF51735">
    <property type="entry name" value="NAD(P)-binding Rossmann-fold domains"/>
    <property type="match status" value="1"/>
</dbReference>
<dbReference type="AlphaFoldDB" id="A0A7D3U001"/>
<protein>
    <submittedName>
        <fullName evidence="6">Protein Ycf39</fullName>
    </submittedName>
</protein>
<evidence type="ECO:0000313" key="6">
    <source>
        <dbReference type="EMBL" id="QKE31167.1"/>
    </source>
</evidence>
<keyword evidence="4" id="KW-0604">Photosystem II</keyword>
<name>A0A7D3U001_9EUKA</name>
<dbReference type="Gene3D" id="3.40.50.720">
    <property type="entry name" value="NAD(P)-binding Rossmann-like Domain"/>
    <property type="match status" value="1"/>
</dbReference>
<dbReference type="PANTHER" id="PTHR47128">
    <property type="match status" value="1"/>
</dbReference>
<organism evidence="6">
    <name type="scientific">Pavlova sp. NIVA-4/92</name>
    <dbReference type="NCBI Taxonomy" id="2686093"/>
    <lineage>
        <taxon>Eukaryota</taxon>
        <taxon>Haptista</taxon>
        <taxon>Haptophyta</taxon>
        <taxon>Pavlovophyceae</taxon>
        <taxon>Pavlovales</taxon>
        <taxon>Pavlovaceae</taxon>
        <taxon>Pavlova</taxon>
    </lineage>
</organism>
<accession>A0A7D3U001</accession>
<dbReference type="GO" id="GO:0009523">
    <property type="term" value="C:photosystem II"/>
    <property type="evidence" value="ECO:0007669"/>
    <property type="project" value="UniProtKB-KW"/>
</dbReference>
<comment type="subcellular location">
    <subcellularLocation>
        <location evidence="1">Plastid</location>
    </subcellularLocation>
</comment>
<reference evidence="6" key="1">
    <citation type="submission" date="2020-04" db="EMBL/GenBank/DDBJ databases">
        <authorList>
            <person name="Hulatt C.J."/>
            <person name="Posewitz M.C."/>
        </authorList>
    </citation>
    <scope>NUCLEOTIDE SEQUENCE</scope>
    <source>
        <strain evidence="6">NIVA-4/92</strain>
    </source>
</reference>
<dbReference type="InterPro" id="IPR008030">
    <property type="entry name" value="NmrA-like"/>
</dbReference>
<dbReference type="PANTHER" id="PTHR47128:SF2">
    <property type="entry name" value="PROTEIN HIGH CHLOROPHYLL FLUORESCENCE PHENOTYPE 244, CHLOROPLASTIC"/>
    <property type="match status" value="1"/>
</dbReference>
<dbReference type="InterPro" id="IPR044256">
    <property type="entry name" value="HCF244-like"/>
</dbReference>
<gene>
    <name evidence="6" type="primary">ycf39</name>
</gene>
<dbReference type="GO" id="GO:0009536">
    <property type="term" value="C:plastid"/>
    <property type="evidence" value="ECO:0007669"/>
    <property type="project" value="UniProtKB-SubCell"/>
</dbReference>
<dbReference type="RefSeq" id="YP_009863836.1">
    <property type="nucleotide sequence ID" value="NC_049013.1"/>
</dbReference>
<proteinExistence type="predicted"/>
<dbReference type="EMBL" id="MT364382">
    <property type="protein sequence ID" value="QKE31167.1"/>
    <property type="molecule type" value="Genomic_DNA"/>
</dbReference>
<dbReference type="CDD" id="cd05243">
    <property type="entry name" value="SDR_a5"/>
    <property type="match status" value="1"/>
</dbReference>
<sequence>MSILIIGATGTVGRQVAKQALAEGFKVKCLVRNLRKGSFLKEWGADLVYGDLSIKQSLPKALKGTTCIIDASTTRPYGFLTAEAVDWIGKNDLLDIAKKARIKKYIFLSILGGHQKDQIPFMQLKLRFEKNLVSSGVGYTIFYLPNLFQGVISQYAVSILDQQTIVVPSSERRAMYIDAQDIANSIVKSLTLPVGKNRRIPLITNERWTPKEIIDTCQKLSGQEAKIFYGRNFILQLFASLFKLFKWSWSISEQLSFVDLKNKNYASVSENDFVEEIYMSNQDFINKVNTSNYNNLELFLKEYFSVMLKKLKELNIKKSEKPIF</sequence>
<evidence type="ECO:0000259" key="5">
    <source>
        <dbReference type="Pfam" id="PF05368"/>
    </source>
</evidence>
<evidence type="ECO:0000256" key="2">
    <source>
        <dbReference type="ARBA" id="ARBA00022531"/>
    </source>
</evidence>
<geneLocation type="plastid" evidence="6"/>
<dbReference type="GO" id="GO:0015979">
    <property type="term" value="P:photosynthesis"/>
    <property type="evidence" value="ECO:0007669"/>
    <property type="project" value="UniProtKB-KW"/>
</dbReference>
<keyword evidence="3 6" id="KW-0934">Plastid</keyword>
<dbReference type="InterPro" id="IPR036291">
    <property type="entry name" value="NAD(P)-bd_dom_sf"/>
</dbReference>
<dbReference type="GeneID" id="55752523"/>
<evidence type="ECO:0000256" key="1">
    <source>
        <dbReference type="ARBA" id="ARBA00004474"/>
    </source>
</evidence>
<evidence type="ECO:0000256" key="4">
    <source>
        <dbReference type="ARBA" id="ARBA00023276"/>
    </source>
</evidence>
<feature type="domain" description="NmrA-like" evidence="5">
    <location>
        <begin position="3"/>
        <end position="229"/>
    </location>
</feature>